<evidence type="ECO:0000259" key="3">
    <source>
        <dbReference type="PROSITE" id="PS51272"/>
    </source>
</evidence>
<dbReference type="PROSITE" id="PS51272">
    <property type="entry name" value="SLH"/>
    <property type="match status" value="1"/>
</dbReference>
<evidence type="ECO:0000313" key="5">
    <source>
        <dbReference type="Proteomes" id="UP001527882"/>
    </source>
</evidence>
<organism evidence="4 5">
    <name type="scientific">Paenibacillus gyeongsangnamensis</name>
    <dbReference type="NCBI Taxonomy" id="3388067"/>
    <lineage>
        <taxon>Bacteria</taxon>
        <taxon>Bacillati</taxon>
        <taxon>Bacillota</taxon>
        <taxon>Bacilli</taxon>
        <taxon>Bacillales</taxon>
        <taxon>Paenibacillaceae</taxon>
        <taxon>Paenibacillus</taxon>
    </lineage>
</organism>
<evidence type="ECO:0000256" key="1">
    <source>
        <dbReference type="ARBA" id="ARBA00022729"/>
    </source>
</evidence>
<proteinExistence type="predicted"/>
<evidence type="ECO:0000256" key="2">
    <source>
        <dbReference type="SAM" id="SignalP"/>
    </source>
</evidence>
<name>A0ABT4QF58_9BACL</name>
<keyword evidence="1 2" id="KW-0732">Signal</keyword>
<feature type="signal peptide" evidence="2">
    <location>
        <begin position="1"/>
        <end position="24"/>
    </location>
</feature>
<gene>
    <name evidence="4" type="ORF">O9H85_24415</name>
</gene>
<feature type="chain" id="PRO_5047491200" evidence="2">
    <location>
        <begin position="25"/>
        <end position="1107"/>
    </location>
</feature>
<accession>A0ABT4QF58</accession>
<dbReference type="InterPro" id="IPR014755">
    <property type="entry name" value="Cu-Rt/internalin_Ig-like"/>
</dbReference>
<feature type="domain" description="SLH" evidence="3">
    <location>
        <begin position="99"/>
        <end position="162"/>
    </location>
</feature>
<dbReference type="EMBL" id="JAQAGZ010000017">
    <property type="protein sequence ID" value="MCZ8515492.1"/>
    <property type="molecule type" value="Genomic_DNA"/>
</dbReference>
<sequence>MKKSLSAILSLAIAFSMFASVALGAEANVTKDSSSFSDLKDLDAATKAKFDEMIKASIFDGVKDGIFGVKDKMNRAQFAKVAALVFQLKVDTSVKTSTFSDVKADDPANGYALPYIEALVKAGITDGYAPGQFNPAGEVTTEQLAAFLLRGLCQDSAAKATPGVSDKTVSDWAKGYVALALQKKLLSSGADGTFGGTSAATRELLALGSYEAKLQYIPPVGPIVTNVSIVKAEATGAKTMTITLNGAIADTSKLNVSVLRGTTILIGTPKWNDTKNQVTITLDGKFTEGTYTAKIEAVKDGGLTVTDKGTADVAVQNEKITKIEFVNASDTVAQGAKVRVAFKAYNQYNEVSDLAASRFNIVTSPDMVKDVKGDQQALDVNVAAAVYGKTLVRDQLFAVTIIAPDNTAQASKTFKVGDVQSVAKVELGDFQYASRKTQIEAGDTAYINYKAYDQYGFEVTDLPTLISGTSTYTTGVGTVKSGTDTVTILDPVTNTNRIYNVNSGFRFVDSETGGNKPDLKIIAADSDSSSFQLDQDVTFSVVANQSGQTAVKSSKIASTKIPYEISFGNFNKTLAWCDDDQFVPVIAKDKYGNTLTADELASYVQKHPSDLSIYAYGSSGATVDTTIETGGANKGSIRITGLTPEDAATRKAGNLIVNVLVAKTGKTATFNSQVNEYRYPNQIYVSYKANDEILPNATSVFILKFKDQYGEELDKNFSNYRLELSLQRTNGTSTATDAVYAYLDYNPTVTIREANTESAPLVIDGALNDKRPGSTNQIRDLITGKTIRFSTQASAGDLMTEGTYQIKAKLVNKTTGTTISTSTSIDRIKADRANTDLVYSLSSFPNGVYAVDKLSDALSGLSAEVKSYFYGKLDIKAKDGSKTVALPDNKYLIKSIGLSNSAVAKEGTKAKLDGRLPTYSDNVTFDVYGLHGIKAGKTSVTVIFAPAINVIKQATLENINIVEDGITANSIIAGENGKNKKVSLAALNNLNLFNDDFAQNKTFGDVKVKDQFGNELKNAGLVKGDQVLGIEFYVSDLKWKQSIPIGATIIQTGSVTIDTSSGTAVYKYQPYVYQVNDGIPVTVDIDTFKANITTGNGKSVSIFVTPH</sequence>
<protein>
    <submittedName>
        <fullName evidence="4">S-layer homology domain-containing protein</fullName>
    </submittedName>
</protein>
<dbReference type="Gene3D" id="2.60.40.1220">
    <property type="match status" value="1"/>
</dbReference>
<dbReference type="Pfam" id="PF00395">
    <property type="entry name" value="SLH"/>
    <property type="match status" value="2"/>
</dbReference>
<evidence type="ECO:0000313" key="4">
    <source>
        <dbReference type="EMBL" id="MCZ8515492.1"/>
    </source>
</evidence>
<comment type="caution">
    <text evidence="4">The sequence shown here is derived from an EMBL/GenBank/DDBJ whole genome shotgun (WGS) entry which is preliminary data.</text>
</comment>
<keyword evidence="5" id="KW-1185">Reference proteome</keyword>
<dbReference type="RefSeq" id="WP_269884013.1">
    <property type="nucleotide sequence ID" value="NZ_JAQAGZ010000017.1"/>
</dbReference>
<dbReference type="Proteomes" id="UP001527882">
    <property type="component" value="Unassembled WGS sequence"/>
</dbReference>
<dbReference type="InterPro" id="IPR001119">
    <property type="entry name" value="SLH_dom"/>
</dbReference>
<reference evidence="4 5" key="1">
    <citation type="submission" date="2022-12" db="EMBL/GenBank/DDBJ databases">
        <title>Draft genome sequence of Paenibacillus sp. dW9.</title>
        <authorList>
            <person name="Choi E.-W."/>
            <person name="Kim D.-U."/>
        </authorList>
    </citation>
    <scope>NUCLEOTIDE SEQUENCE [LARGE SCALE GENOMIC DNA]</scope>
    <source>
        <strain evidence="5">dW9</strain>
    </source>
</reference>